<gene>
    <name evidence="2" type="ORF">GCM10009539_76850</name>
</gene>
<accession>A0ABN0V6L0</accession>
<dbReference type="EMBL" id="BAAAGX010000036">
    <property type="protein sequence ID" value="GAA0277696.1"/>
    <property type="molecule type" value="Genomic_DNA"/>
</dbReference>
<protein>
    <recommendedName>
        <fullName evidence="1">TIR domain-containing protein</fullName>
    </recommendedName>
</protein>
<sequence>MTRVFVSYRREDARWAAGWLHDRLSQAFGHANVYFDAASTPAGTPFPRQIRSAIAQSTVLLVLIGPGWLAPTPRGGPRLHDPGDWVRLEVEIGLSRDMLVIPVLLDGTPLPTRDVLPRSLHALLDRQAAPLRLESFAGDVHHLSNLIRQPAATPFPLDPGQSRLSTERVARFRRVDDAFRTVYPGLPTPKWRKVLHAVTDRLDDDEEIGVLRLLLVFEPPPYRGDALTRSKLYGGYIANSTFKALLVVTPRRSIAVFRFLGQEPLTIAHGEVLRVEVAPKYLTLVLADHDVAFESTKDDIAVLSSYFHGRVGTRP</sequence>
<dbReference type="RefSeq" id="WP_344653881.1">
    <property type="nucleotide sequence ID" value="NZ_BAAAGX010000036.1"/>
</dbReference>
<dbReference type="Pfam" id="PF13676">
    <property type="entry name" value="TIR_2"/>
    <property type="match status" value="1"/>
</dbReference>
<dbReference type="SUPFAM" id="SSF52200">
    <property type="entry name" value="Toll/Interleukin receptor TIR domain"/>
    <property type="match status" value="1"/>
</dbReference>
<dbReference type="InterPro" id="IPR035897">
    <property type="entry name" value="Toll_tir_struct_dom_sf"/>
</dbReference>
<comment type="caution">
    <text evidence="2">The sequence shown here is derived from an EMBL/GenBank/DDBJ whole genome shotgun (WGS) entry which is preliminary data.</text>
</comment>
<proteinExistence type="predicted"/>
<evidence type="ECO:0000259" key="1">
    <source>
        <dbReference type="Pfam" id="PF13676"/>
    </source>
</evidence>
<dbReference type="Gene3D" id="3.40.50.10140">
    <property type="entry name" value="Toll/interleukin-1 receptor homology (TIR) domain"/>
    <property type="match status" value="1"/>
</dbReference>
<evidence type="ECO:0000313" key="2">
    <source>
        <dbReference type="EMBL" id="GAA0277696.1"/>
    </source>
</evidence>
<feature type="domain" description="TIR" evidence="1">
    <location>
        <begin position="4"/>
        <end position="118"/>
    </location>
</feature>
<organism evidence="2 3">
    <name type="scientific">Cryptosporangium japonicum</name>
    <dbReference type="NCBI Taxonomy" id="80872"/>
    <lineage>
        <taxon>Bacteria</taxon>
        <taxon>Bacillati</taxon>
        <taxon>Actinomycetota</taxon>
        <taxon>Actinomycetes</taxon>
        <taxon>Cryptosporangiales</taxon>
        <taxon>Cryptosporangiaceae</taxon>
        <taxon>Cryptosporangium</taxon>
    </lineage>
</organism>
<name>A0ABN0V6L0_9ACTN</name>
<keyword evidence="3" id="KW-1185">Reference proteome</keyword>
<dbReference type="InterPro" id="IPR000157">
    <property type="entry name" value="TIR_dom"/>
</dbReference>
<reference evidence="2 3" key="1">
    <citation type="journal article" date="2019" name="Int. J. Syst. Evol. Microbiol.">
        <title>The Global Catalogue of Microorganisms (GCM) 10K type strain sequencing project: providing services to taxonomists for standard genome sequencing and annotation.</title>
        <authorList>
            <consortium name="The Broad Institute Genomics Platform"/>
            <consortium name="The Broad Institute Genome Sequencing Center for Infectious Disease"/>
            <person name="Wu L."/>
            <person name="Ma J."/>
        </authorList>
    </citation>
    <scope>NUCLEOTIDE SEQUENCE [LARGE SCALE GENOMIC DNA]</scope>
    <source>
        <strain evidence="2 3">JCM 10425</strain>
    </source>
</reference>
<evidence type="ECO:0000313" key="3">
    <source>
        <dbReference type="Proteomes" id="UP001500967"/>
    </source>
</evidence>
<dbReference type="Proteomes" id="UP001500967">
    <property type="component" value="Unassembled WGS sequence"/>
</dbReference>